<dbReference type="InterPro" id="IPR010998">
    <property type="entry name" value="Integrase_recombinase_N"/>
</dbReference>
<dbReference type="RefSeq" id="WP_317140266.1">
    <property type="nucleotide sequence ID" value="NZ_CP118157.1"/>
</dbReference>
<evidence type="ECO:0000256" key="2">
    <source>
        <dbReference type="ARBA" id="ARBA00022908"/>
    </source>
</evidence>
<evidence type="ECO:0000256" key="4">
    <source>
        <dbReference type="ARBA" id="ARBA00023172"/>
    </source>
</evidence>
<reference evidence="6 7" key="1">
    <citation type="submission" date="2023-02" db="EMBL/GenBank/DDBJ databases">
        <title>Microbacterium betulae sp. nov., isolated from birch wood.</title>
        <authorList>
            <person name="Pasciak M."/>
            <person name="Pawlik K.J."/>
            <person name="Martynowski D."/>
            <person name="Laczmanski L."/>
            <person name="Ciekot J."/>
            <person name="Szponar B."/>
            <person name="Wojcik-Fatla A."/>
            <person name="Mackiewicz B."/>
            <person name="Farian E."/>
            <person name="Cholewa G."/>
            <person name="Cholewa A."/>
            <person name="Dutkiewicz J."/>
        </authorList>
    </citation>
    <scope>NUCLEOTIDE SEQUENCE [LARGE SCALE GENOMIC DNA]</scope>
    <source>
        <strain evidence="6 7">AB</strain>
    </source>
</reference>
<dbReference type="GO" id="GO:0015074">
    <property type="term" value="P:DNA integration"/>
    <property type="evidence" value="ECO:0007669"/>
    <property type="project" value="UniProtKB-KW"/>
</dbReference>
<dbReference type="KEGG" id="mbet:N8K70_03705"/>
<evidence type="ECO:0000313" key="7">
    <source>
        <dbReference type="Proteomes" id="UP001305498"/>
    </source>
</evidence>
<dbReference type="Gene3D" id="1.10.443.10">
    <property type="entry name" value="Intergrase catalytic core"/>
    <property type="match status" value="1"/>
</dbReference>
<dbReference type="InterPro" id="IPR002104">
    <property type="entry name" value="Integrase_catalytic"/>
</dbReference>
<dbReference type="Pfam" id="PF14659">
    <property type="entry name" value="Phage_int_SAM_3"/>
    <property type="match status" value="1"/>
</dbReference>
<comment type="similarity">
    <text evidence="1">Belongs to the 'phage' integrase family.</text>
</comment>
<protein>
    <submittedName>
        <fullName evidence="6">Tyrosine-type recombinase/integrase</fullName>
    </submittedName>
</protein>
<dbReference type="GO" id="GO:0006310">
    <property type="term" value="P:DNA recombination"/>
    <property type="evidence" value="ECO:0007669"/>
    <property type="project" value="UniProtKB-KW"/>
</dbReference>
<dbReference type="InterPro" id="IPR050090">
    <property type="entry name" value="Tyrosine_recombinase_XerCD"/>
</dbReference>
<sequence>MARAWITDRWVKDATVTMPDGSTTKISPTSAQLKSLKTLPEHFRTAKFGVGSRWIAGWYEPTATGQRQRQRLFARRSDAEAFVAALEDDIRSHRYIDPSARDRTYRDVAESWLASKNRLKGSSYYRYHRELTMYVLPQWGERAIGSITREDIDAWIAQLRAGTAVYVFDANKHLKKPRKPKPMSPAYLRHVAGATFGGPLRYAVSEQWIGRNPLQNVEFPRVGGDLEQDLPSLSYAAIEELASEASKRTNNSSDRMLVQTLAYSGPRIGEATALKIKDLDLDGKRARIHRTWTTDRDGHRILGPVKTWEKRWLPLPAFVVDGLRALVEGRDGEDFVFRSVQGAAVNGDAWRNRVWMPTCTAVGLAVPMTVHDLRHVAATNAIAAGADVKLVQRMLGHKDATETLNTYSHLWPDRVEEVIAQVEKRRAEQLDLAA</sequence>
<dbReference type="PANTHER" id="PTHR30349">
    <property type="entry name" value="PHAGE INTEGRASE-RELATED"/>
    <property type="match status" value="1"/>
</dbReference>
<keyword evidence="7" id="KW-1185">Reference proteome</keyword>
<dbReference type="Proteomes" id="UP001305498">
    <property type="component" value="Chromosome"/>
</dbReference>
<dbReference type="AlphaFoldDB" id="A0AA97FK55"/>
<accession>A0AA97FK55</accession>
<name>A0AA97FK55_9MICO</name>
<dbReference type="InterPro" id="IPR011010">
    <property type="entry name" value="DNA_brk_join_enz"/>
</dbReference>
<feature type="domain" description="Tyr recombinase" evidence="5">
    <location>
        <begin position="228"/>
        <end position="420"/>
    </location>
</feature>
<organism evidence="6 7">
    <name type="scientific">Microbacterium betulae</name>
    <dbReference type="NCBI Taxonomy" id="2981139"/>
    <lineage>
        <taxon>Bacteria</taxon>
        <taxon>Bacillati</taxon>
        <taxon>Actinomycetota</taxon>
        <taxon>Actinomycetes</taxon>
        <taxon>Micrococcales</taxon>
        <taxon>Microbacteriaceae</taxon>
        <taxon>Microbacterium</taxon>
    </lineage>
</organism>
<proteinExistence type="inferred from homology"/>
<evidence type="ECO:0000313" key="6">
    <source>
        <dbReference type="EMBL" id="WOF23795.1"/>
    </source>
</evidence>
<dbReference type="PROSITE" id="PS51898">
    <property type="entry name" value="TYR_RECOMBINASE"/>
    <property type="match status" value="1"/>
</dbReference>
<keyword evidence="2" id="KW-0229">DNA integration</keyword>
<dbReference type="InterPro" id="IPR004107">
    <property type="entry name" value="Integrase_SAM-like_N"/>
</dbReference>
<keyword evidence="3" id="KW-0238">DNA-binding</keyword>
<dbReference type="EMBL" id="CP118157">
    <property type="protein sequence ID" value="WOF23795.1"/>
    <property type="molecule type" value="Genomic_DNA"/>
</dbReference>
<evidence type="ECO:0000256" key="3">
    <source>
        <dbReference type="ARBA" id="ARBA00023125"/>
    </source>
</evidence>
<dbReference type="Pfam" id="PF00589">
    <property type="entry name" value="Phage_integrase"/>
    <property type="match status" value="1"/>
</dbReference>
<keyword evidence="4" id="KW-0233">DNA recombination</keyword>
<evidence type="ECO:0000259" key="5">
    <source>
        <dbReference type="PROSITE" id="PS51898"/>
    </source>
</evidence>
<dbReference type="SUPFAM" id="SSF56349">
    <property type="entry name" value="DNA breaking-rejoining enzymes"/>
    <property type="match status" value="1"/>
</dbReference>
<evidence type="ECO:0000256" key="1">
    <source>
        <dbReference type="ARBA" id="ARBA00008857"/>
    </source>
</evidence>
<dbReference type="CDD" id="cd01189">
    <property type="entry name" value="INT_ICEBs1_C_like"/>
    <property type="match status" value="1"/>
</dbReference>
<dbReference type="Gene3D" id="1.10.150.130">
    <property type="match status" value="1"/>
</dbReference>
<dbReference type="InterPro" id="IPR013762">
    <property type="entry name" value="Integrase-like_cat_sf"/>
</dbReference>
<dbReference type="PANTHER" id="PTHR30349:SF64">
    <property type="entry name" value="PROPHAGE INTEGRASE INTD-RELATED"/>
    <property type="match status" value="1"/>
</dbReference>
<gene>
    <name evidence="6" type="ORF">N8K70_03705</name>
</gene>
<dbReference type="GO" id="GO:0003677">
    <property type="term" value="F:DNA binding"/>
    <property type="evidence" value="ECO:0007669"/>
    <property type="project" value="UniProtKB-KW"/>
</dbReference>